<evidence type="ECO:0000256" key="2">
    <source>
        <dbReference type="ARBA" id="ARBA00034247"/>
    </source>
</evidence>
<dbReference type="AlphaFoldDB" id="A0A194AKU8"/>
<dbReference type="SUPFAM" id="SSF55073">
    <property type="entry name" value="Nucleotide cyclase"/>
    <property type="match status" value="1"/>
</dbReference>
<proteinExistence type="predicted"/>
<dbReference type="NCBIfam" id="TIGR00254">
    <property type="entry name" value="GGDEF"/>
    <property type="match status" value="1"/>
</dbReference>
<evidence type="ECO:0000256" key="1">
    <source>
        <dbReference type="ARBA" id="ARBA00012528"/>
    </source>
</evidence>
<dbReference type="PANTHER" id="PTHR45138">
    <property type="entry name" value="REGULATORY COMPONENTS OF SENSORY TRANSDUCTION SYSTEM"/>
    <property type="match status" value="1"/>
</dbReference>
<feature type="domain" description="GGDEF" evidence="3">
    <location>
        <begin position="128"/>
        <end position="264"/>
    </location>
</feature>
<dbReference type="STRING" id="1592317.DPF_2047"/>
<organism evidence="4 5">
    <name type="scientific">Desulfoplanes formicivorans</name>
    <dbReference type="NCBI Taxonomy" id="1592317"/>
    <lineage>
        <taxon>Bacteria</taxon>
        <taxon>Pseudomonadati</taxon>
        <taxon>Thermodesulfobacteriota</taxon>
        <taxon>Desulfovibrionia</taxon>
        <taxon>Desulfovibrionales</taxon>
        <taxon>Desulfoplanaceae</taxon>
        <taxon>Desulfoplanes</taxon>
    </lineage>
</organism>
<keyword evidence="5" id="KW-1185">Reference proteome</keyword>
<dbReference type="FunFam" id="3.30.70.270:FF:000001">
    <property type="entry name" value="Diguanylate cyclase domain protein"/>
    <property type="match status" value="1"/>
</dbReference>
<dbReference type="PANTHER" id="PTHR45138:SF9">
    <property type="entry name" value="DIGUANYLATE CYCLASE DGCM-RELATED"/>
    <property type="match status" value="1"/>
</dbReference>
<dbReference type="EMBL" id="BDFE01000017">
    <property type="protein sequence ID" value="GAU09324.1"/>
    <property type="molecule type" value="Genomic_DNA"/>
</dbReference>
<dbReference type="CDD" id="cd01949">
    <property type="entry name" value="GGDEF"/>
    <property type="match status" value="1"/>
</dbReference>
<dbReference type="GO" id="GO:0052621">
    <property type="term" value="F:diguanylate cyclase activity"/>
    <property type="evidence" value="ECO:0007669"/>
    <property type="project" value="UniProtKB-EC"/>
</dbReference>
<comment type="catalytic activity">
    <reaction evidence="2">
        <text>2 GTP = 3',3'-c-di-GMP + 2 diphosphate</text>
        <dbReference type="Rhea" id="RHEA:24898"/>
        <dbReference type="ChEBI" id="CHEBI:33019"/>
        <dbReference type="ChEBI" id="CHEBI:37565"/>
        <dbReference type="ChEBI" id="CHEBI:58805"/>
        <dbReference type="EC" id="2.7.7.65"/>
    </reaction>
</comment>
<comment type="caution">
    <text evidence="4">The sequence shown here is derived from an EMBL/GenBank/DDBJ whole genome shotgun (WGS) entry which is preliminary data.</text>
</comment>
<evidence type="ECO:0000259" key="3">
    <source>
        <dbReference type="PROSITE" id="PS50887"/>
    </source>
</evidence>
<dbReference type="GO" id="GO:1902201">
    <property type="term" value="P:negative regulation of bacterial-type flagellum-dependent cell motility"/>
    <property type="evidence" value="ECO:0007669"/>
    <property type="project" value="TreeGrafter"/>
</dbReference>
<dbReference type="SMART" id="SM00267">
    <property type="entry name" value="GGDEF"/>
    <property type="match status" value="1"/>
</dbReference>
<name>A0A194AKU8_9BACT</name>
<dbReference type="InterPro" id="IPR043128">
    <property type="entry name" value="Rev_trsase/Diguanyl_cyclase"/>
</dbReference>
<gene>
    <name evidence="4" type="ORF">DPF_2047</name>
</gene>
<reference evidence="5" key="1">
    <citation type="submission" date="2016-06" db="EMBL/GenBank/DDBJ databases">
        <title>Draft genome sequence of Desulfoplanes formicivorans strain Pf12B.</title>
        <authorList>
            <person name="Watanabe M."/>
            <person name="Kojima H."/>
            <person name="Fukui M."/>
        </authorList>
    </citation>
    <scope>NUCLEOTIDE SEQUENCE [LARGE SCALE GENOMIC DNA]</scope>
    <source>
        <strain evidence="5">Pf12B</strain>
    </source>
</reference>
<dbReference type="InterPro" id="IPR000160">
    <property type="entry name" value="GGDEF_dom"/>
</dbReference>
<evidence type="ECO:0000313" key="5">
    <source>
        <dbReference type="Proteomes" id="UP000095200"/>
    </source>
</evidence>
<dbReference type="GO" id="GO:0005886">
    <property type="term" value="C:plasma membrane"/>
    <property type="evidence" value="ECO:0007669"/>
    <property type="project" value="TreeGrafter"/>
</dbReference>
<dbReference type="GO" id="GO:0043709">
    <property type="term" value="P:cell adhesion involved in single-species biofilm formation"/>
    <property type="evidence" value="ECO:0007669"/>
    <property type="project" value="TreeGrafter"/>
</dbReference>
<dbReference type="Pfam" id="PF00990">
    <property type="entry name" value="GGDEF"/>
    <property type="match status" value="1"/>
</dbReference>
<dbReference type="OrthoDB" id="9790367at2"/>
<sequence>MNNPTPETLMNQSLDKIFNDLETLSQRIKACDSSRVAHCTSEEILALVRIIRGMTPEQWQQLGGEERFPEWFAVPMGHDNSSSLQHIQDQLDRLAFQKNHDPLTQLPNRHVFDVTLQRELERAYRFKHPVSLCIIDLDDFKKINDTYGHPCGDHVLRKVADILTRVLRQTDIPSRIGGEEFAIILPGTGLVRSQRLLSRLQVDFRALRIPCSDDEAPVRITCSMGLATSRGRERILPDKLYAAADQALYKAKKQGKDTIETAPLMDLAPVRQDTLVLQEEKHFLFAKK</sequence>
<dbReference type="InterPro" id="IPR029787">
    <property type="entry name" value="Nucleotide_cyclase"/>
</dbReference>
<accession>A0A194AKU8</accession>
<dbReference type="Gene3D" id="3.30.70.270">
    <property type="match status" value="1"/>
</dbReference>
<protein>
    <recommendedName>
        <fullName evidence="1">diguanylate cyclase</fullName>
        <ecNumber evidence="1">2.7.7.65</ecNumber>
    </recommendedName>
</protein>
<dbReference type="Proteomes" id="UP000095200">
    <property type="component" value="Unassembled WGS sequence"/>
</dbReference>
<dbReference type="InterPro" id="IPR050469">
    <property type="entry name" value="Diguanylate_Cyclase"/>
</dbReference>
<evidence type="ECO:0000313" key="4">
    <source>
        <dbReference type="EMBL" id="GAU09324.1"/>
    </source>
</evidence>
<dbReference type="EC" id="2.7.7.65" evidence="1"/>
<dbReference type="PROSITE" id="PS50887">
    <property type="entry name" value="GGDEF"/>
    <property type="match status" value="1"/>
</dbReference>